<dbReference type="SUPFAM" id="SSF46785">
    <property type="entry name" value="Winged helix' DNA-binding domain"/>
    <property type="match status" value="1"/>
</dbReference>
<evidence type="ECO:0000313" key="5">
    <source>
        <dbReference type="EMBL" id="HIW79727.1"/>
    </source>
</evidence>
<dbReference type="PANTHER" id="PTHR33154:SF33">
    <property type="entry name" value="TRANSCRIPTIONAL REPRESSOR SDPR"/>
    <property type="match status" value="1"/>
</dbReference>
<evidence type="ECO:0000259" key="4">
    <source>
        <dbReference type="PROSITE" id="PS50987"/>
    </source>
</evidence>
<feature type="domain" description="HTH arsR-type" evidence="4">
    <location>
        <begin position="4"/>
        <end position="98"/>
    </location>
</feature>
<dbReference type="GO" id="GO:0003677">
    <property type="term" value="F:DNA binding"/>
    <property type="evidence" value="ECO:0007669"/>
    <property type="project" value="UniProtKB-KW"/>
</dbReference>
<organism evidence="5 6">
    <name type="scientific">Candidatus Bilophila faecipullorum</name>
    <dbReference type="NCBI Taxonomy" id="2838482"/>
    <lineage>
        <taxon>Bacteria</taxon>
        <taxon>Pseudomonadati</taxon>
        <taxon>Thermodesulfobacteriota</taxon>
        <taxon>Desulfovibrionia</taxon>
        <taxon>Desulfovibrionales</taxon>
        <taxon>Desulfovibrionaceae</taxon>
        <taxon>Bilophila</taxon>
    </lineage>
</organism>
<reference evidence="5" key="2">
    <citation type="submission" date="2021-04" db="EMBL/GenBank/DDBJ databases">
        <authorList>
            <person name="Gilroy R."/>
        </authorList>
    </citation>
    <scope>NUCLEOTIDE SEQUENCE</scope>
    <source>
        <strain evidence="5">ChiSxjej5B17-1746</strain>
    </source>
</reference>
<dbReference type="EMBL" id="DXGI01000424">
    <property type="protein sequence ID" value="HIW79727.1"/>
    <property type="molecule type" value="Genomic_DNA"/>
</dbReference>
<dbReference type="SMART" id="SM00418">
    <property type="entry name" value="HTH_ARSR"/>
    <property type="match status" value="1"/>
</dbReference>
<protein>
    <submittedName>
        <fullName evidence="5">Metalloregulator ArsR/SmtB family transcription factor</fullName>
    </submittedName>
</protein>
<evidence type="ECO:0000313" key="6">
    <source>
        <dbReference type="Proteomes" id="UP000824264"/>
    </source>
</evidence>
<gene>
    <name evidence="5" type="ORF">H9874_11390</name>
</gene>
<evidence type="ECO:0000256" key="2">
    <source>
        <dbReference type="ARBA" id="ARBA00023125"/>
    </source>
</evidence>
<dbReference type="GO" id="GO:0003700">
    <property type="term" value="F:DNA-binding transcription factor activity"/>
    <property type="evidence" value="ECO:0007669"/>
    <property type="project" value="InterPro"/>
</dbReference>
<proteinExistence type="predicted"/>
<dbReference type="CDD" id="cd00090">
    <property type="entry name" value="HTH_ARSR"/>
    <property type="match status" value="1"/>
</dbReference>
<dbReference type="InterPro" id="IPR036388">
    <property type="entry name" value="WH-like_DNA-bd_sf"/>
</dbReference>
<dbReference type="NCBIfam" id="NF033788">
    <property type="entry name" value="HTH_metalloreg"/>
    <property type="match status" value="1"/>
</dbReference>
<dbReference type="AlphaFoldDB" id="A0A9D1R2B9"/>
<accession>A0A9D1R2B9</accession>
<dbReference type="PROSITE" id="PS50987">
    <property type="entry name" value="HTH_ARSR_2"/>
    <property type="match status" value="1"/>
</dbReference>
<keyword evidence="2" id="KW-0238">DNA-binding</keyword>
<evidence type="ECO:0000256" key="1">
    <source>
        <dbReference type="ARBA" id="ARBA00023015"/>
    </source>
</evidence>
<dbReference type="Gene3D" id="1.10.10.10">
    <property type="entry name" value="Winged helix-like DNA-binding domain superfamily/Winged helix DNA-binding domain"/>
    <property type="match status" value="1"/>
</dbReference>
<keyword evidence="3" id="KW-0804">Transcription</keyword>
<sequence>MDSTTKRLFTEQARIFKALGHPSRLIMAEALTRGPLCVCDLHRQVGGDLSTVSRHLAVMKEAGIVTDAKRGTSVFYSLSLPCLDTFLHCTGEAVRKRLNARLDETRALLDQAPCACRTPRSAAPEGEER</sequence>
<evidence type="ECO:0000256" key="3">
    <source>
        <dbReference type="ARBA" id="ARBA00023163"/>
    </source>
</evidence>
<dbReference type="Proteomes" id="UP000824264">
    <property type="component" value="Unassembled WGS sequence"/>
</dbReference>
<name>A0A9D1R2B9_9BACT</name>
<comment type="caution">
    <text evidence="5">The sequence shown here is derived from an EMBL/GenBank/DDBJ whole genome shotgun (WGS) entry which is preliminary data.</text>
</comment>
<keyword evidence="1" id="KW-0805">Transcription regulation</keyword>
<dbReference type="InterPro" id="IPR011991">
    <property type="entry name" value="ArsR-like_HTH"/>
</dbReference>
<dbReference type="Pfam" id="PF01022">
    <property type="entry name" value="HTH_5"/>
    <property type="match status" value="1"/>
</dbReference>
<dbReference type="PRINTS" id="PR00778">
    <property type="entry name" value="HTHARSR"/>
</dbReference>
<dbReference type="InterPro" id="IPR036390">
    <property type="entry name" value="WH_DNA-bd_sf"/>
</dbReference>
<reference evidence="5" key="1">
    <citation type="journal article" date="2021" name="PeerJ">
        <title>Extensive microbial diversity within the chicken gut microbiome revealed by metagenomics and culture.</title>
        <authorList>
            <person name="Gilroy R."/>
            <person name="Ravi A."/>
            <person name="Getino M."/>
            <person name="Pursley I."/>
            <person name="Horton D.L."/>
            <person name="Alikhan N.F."/>
            <person name="Baker D."/>
            <person name="Gharbi K."/>
            <person name="Hall N."/>
            <person name="Watson M."/>
            <person name="Adriaenssens E.M."/>
            <person name="Foster-Nyarko E."/>
            <person name="Jarju S."/>
            <person name="Secka A."/>
            <person name="Antonio M."/>
            <person name="Oren A."/>
            <person name="Chaudhuri R.R."/>
            <person name="La Ragione R."/>
            <person name="Hildebrand F."/>
            <person name="Pallen M.J."/>
        </authorList>
    </citation>
    <scope>NUCLEOTIDE SEQUENCE</scope>
    <source>
        <strain evidence="5">ChiSxjej5B17-1746</strain>
    </source>
</reference>
<dbReference type="InterPro" id="IPR001845">
    <property type="entry name" value="HTH_ArsR_DNA-bd_dom"/>
</dbReference>
<dbReference type="PANTHER" id="PTHR33154">
    <property type="entry name" value="TRANSCRIPTIONAL REGULATOR, ARSR FAMILY"/>
    <property type="match status" value="1"/>
</dbReference>
<dbReference type="InterPro" id="IPR051081">
    <property type="entry name" value="HTH_MetalResp_TranReg"/>
</dbReference>